<feature type="domain" description="Aminoacyl-transfer RNA synthetases class-II family profile" evidence="11">
    <location>
        <begin position="1"/>
        <end position="178"/>
    </location>
</feature>
<evidence type="ECO:0000256" key="7">
    <source>
        <dbReference type="ARBA" id="ARBA00022840"/>
    </source>
</evidence>
<dbReference type="GO" id="GO:0006422">
    <property type="term" value="P:aspartyl-tRNA aminoacylation"/>
    <property type="evidence" value="ECO:0007669"/>
    <property type="project" value="InterPro"/>
</dbReference>
<comment type="catalytic activity">
    <reaction evidence="10">
        <text>tRNA(Asp) + L-aspartate + ATP = L-aspartyl-tRNA(Asp) + AMP + diphosphate</text>
        <dbReference type="Rhea" id="RHEA:19649"/>
        <dbReference type="Rhea" id="RHEA-COMP:9660"/>
        <dbReference type="Rhea" id="RHEA-COMP:9678"/>
        <dbReference type="ChEBI" id="CHEBI:29991"/>
        <dbReference type="ChEBI" id="CHEBI:30616"/>
        <dbReference type="ChEBI" id="CHEBI:33019"/>
        <dbReference type="ChEBI" id="CHEBI:78442"/>
        <dbReference type="ChEBI" id="CHEBI:78516"/>
        <dbReference type="ChEBI" id="CHEBI:456215"/>
        <dbReference type="EC" id="6.1.1.12"/>
    </reaction>
</comment>
<proteinExistence type="inferred from homology"/>
<protein>
    <recommendedName>
        <fullName evidence="3">aspartate--tRNA ligase</fullName>
        <ecNumber evidence="3">6.1.1.12</ecNumber>
    </recommendedName>
</protein>
<dbReference type="PANTHER" id="PTHR43450">
    <property type="entry name" value="ASPARTYL-TRNA SYNTHETASE"/>
    <property type="match status" value="1"/>
</dbReference>
<dbReference type="PROSITE" id="PS50862">
    <property type="entry name" value="AA_TRNA_LIGASE_II"/>
    <property type="match status" value="1"/>
</dbReference>
<gene>
    <name evidence="12" type="ORF">ETH_00040380</name>
</gene>
<evidence type="ECO:0000256" key="2">
    <source>
        <dbReference type="ARBA" id="ARBA00005312"/>
    </source>
</evidence>
<comment type="subcellular location">
    <subcellularLocation>
        <location evidence="1">Cytoplasm</location>
    </subcellularLocation>
</comment>
<keyword evidence="8" id="KW-0648">Protein biosynthesis</keyword>
<dbReference type="Gene3D" id="3.30.930.10">
    <property type="entry name" value="Bira Bifunctional Protein, Domain 2"/>
    <property type="match status" value="1"/>
</dbReference>
<dbReference type="VEuPathDB" id="ToxoDB:ETH_00040380"/>
<evidence type="ECO:0000256" key="4">
    <source>
        <dbReference type="ARBA" id="ARBA00022490"/>
    </source>
</evidence>
<dbReference type="VEuPathDB" id="ToxoDB:ETH2_1102100"/>
<sequence length="186" mass="21073">ENALIREQHGVEKFEFLAETPRLSFAEGVQLLREAGIGLDTIPESLDNFDLPTDLEKALGKLVKQKFKTDFFFLLKYPASVRPFYSMPCPEDPRFSNTFDVFMRGEEVASGAQRIHEGPLLRSRCEALGLQQQQQQLKFYLEALELGAPPHAGMGAGLERIVMLYYGLGNIRRVSLFPRDPKRLSP</sequence>
<keyword evidence="7" id="KW-0067">ATP-binding</keyword>
<keyword evidence="6" id="KW-0547">Nucleotide-binding</keyword>
<evidence type="ECO:0000256" key="8">
    <source>
        <dbReference type="ARBA" id="ARBA00022917"/>
    </source>
</evidence>
<keyword evidence="9 12" id="KW-0030">Aminoacyl-tRNA synthetase</keyword>
<dbReference type="EMBL" id="HG676752">
    <property type="protein sequence ID" value="CDJ44239.1"/>
    <property type="molecule type" value="Genomic_DNA"/>
</dbReference>
<evidence type="ECO:0000256" key="6">
    <source>
        <dbReference type="ARBA" id="ARBA00022741"/>
    </source>
</evidence>
<dbReference type="GO" id="GO:0005524">
    <property type="term" value="F:ATP binding"/>
    <property type="evidence" value="ECO:0007669"/>
    <property type="project" value="UniProtKB-KW"/>
</dbReference>
<keyword evidence="5" id="KW-0436">Ligase</keyword>
<organism evidence="12 13">
    <name type="scientific">Eimeria tenella</name>
    <name type="common">Coccidian parasite</name>
    <dbReference type="NCBI Taxonomy" id="5802"/>
    <lineage>
        <taxon>Eukaryota</taxon>
        <taxon>Sar</taxon>
        <taxon>Alveolata</taxon>
        <taxon>Apicomplexa</taxon>
        <taxon>Conoidasida</taxon>
        <taxon>Coccidia</taxon>
        <taxon>Eucoccidiorida</taxon>
        <taxon>Eimeriorina</taxon>
        <taxon>Eimeriidae</taxon>
        <taxon>Eimeria</taxon>
    </lineage>
</organism>
<feature type="non-terminal residue" evidence="12">
    <location>
        <position position="1"/>
    </location>
</feature>
<dbReference type="GO" id="GO:0003723">
    <property type="term" value="F:RNA binding"/>
    <property type="evidence" value="ECO:0007669"/>
    <property type="project" value="TreeGrafter"/>
</dbReference>
<reference evidence="12" key="1">
    <citation type="submission" date="2013-10" db="EMBL/GenBank/DDBJ databases">
        <title>Genomic analysis of the causative agents of coccidiosis in chickens.</title>
        <authorList>
            <person name="Reid A.J."/>
            <person name="Blake D."/>
            <person name="Billington K."/>
            <person name="Browne H."/>
            <person name="Dunn M."/>
            <person name="Hung S."/>
            <person name="Kawahara F."/>
            <person name="Miranda-Saavedra D."/>
            <person name="Mourier T."/>
            <person name="Nagra H."/>
            <person name="Otto T.D."/>
            <person name="Rawlings N."/>
            <person name="Sanchez A."/>
            <person name="Sanders M."/>
            <person name="Subramaniam C."/>
            <person name="Tay Y."/>
            <person name="Dear P."/>
            <person name="Doerig C."/>
            <person name="Gruber A."/>
            <person name="Parkinson J."/>
            <person name="Shirley M."/>
            <person name="Wan K.L."/>
            <person name="Berriman M."/>
            <person name="Tomley F."/>
            <person name="Pain A."/>
        </authorList>
    </citation>
    <scope>NUCLEOTIDE SEQUENCE [LARGE SCALE GENOMIC DNA]</scope>
    <source>
        <strain evidence="12">Houghton</strain>
    </source>
</reference>
<dbReference type="OrthoDB" id="354367at2759"/>
<dbReference type="Proteomes" id="UP000030747">
    <property type="component" value="Unassembled WGS sequence"/>
</dbReference>
<evidence type="ECO:0000259" key="11">
    <source>
        <dbReference type="PROSITE" id="PS50862"/>
    </source>
</evidence>
<evidence type="ECO:0000256" key="3">
    <source>
        <dbReference type="ARBA" id="ARBA00012841"/>
    </source>
</evidence>
<dbReference type="SUPFAM" id="SSF55681">
    <property type="entry name" value="Class II aaRS and biotin synthetases"/>
    <property type="match status" value="1"/>
</dbReference>
<name>U6L6L9_EIMTE</name>
<dbReference type="PANTHER" id="PTHR43450:SF1">
    <property type="entry name" value="ASPARTATE--TRNA LIGASE, CYTOPLASMIC"/>
    <property type="match status" value="1"/>
</dbReference>
<evidence type="ECO:0000256" key="9">
    <source>
        <dbReference type="ARBA" id="ARBA00023146"/>
    </source>
</evidence>
<evidence type="ECO:0000313" key="13">
    <source>
        <dbReference type="Proteomes" id="UP000030747"/>
    </source>
</evidence>
<comment type="similarity">
    <text evidence="2">Belongs to the class-II aminoacyl-tRNA synthetase family. Type 2 subfamily.</text>
</comment>
<dbReference type="InterPro" id="IPR004364">
    <property type="entry name" value="Aa-tRNA-synt_II"/>
</dbReference>
<evidence type="ECO:0000313" key="12">
    <source>
        <dbReference type="EMBL" id="CDJ44239.1"/>
    </source>
</evidence>
<dbReference type="InterPro" id="IPR006195">
    <property type="entry name" value="aa-tRNA-synth_II"/>
</dbReference>
<keyword evidence="13" id="KW-1185">Reference proteome</keyword>
<keyword evidence="4" id="KW-0963">Cytoplasm</keyword>
<dbReference type="EC" id="6.1.1.12" evidence="3"/>
<accession>U6L6L9</accession>
<dbReference type="InterPro" id="IPR004523">
    <property type="entry name" value="Asp-tRNA_synthase_2"/>
</dbReference>
<dbReference type="InterPro" id="IPR045864">
    <property type="entry name" value="aa-tRNA-synth_II/BPL/LPL"/>
</dbReference>
<evidence type="ECO:0000256" key="1">
    <source>
        <dbReference type="ARBA" id="ARBA00004496"/>
    </source>
</evidence>
<dbReference type="GO" id="GO:0004815">
    <property type="term" value="F:aspartate-tRNA ligase activity"/>
    <property type="evidence" value="ECO:0007669"/>
    <property type="project" value="UniProtKB-EC"/>
</dbReference>
<dbReference type="GO" id="GO:0017101">
    <property type="term" value="C:aminoacyl-tRNA synthetase multienzyme complex"/>
    <property type="evidence" value="ECO:0007669"/>
    <property type="project" value="TreeGrafter"/>
</dbReference>
<dbReference type="Pfam" id="PF00152">
    <property type="entry name" value="tRNA-synt_2"/>
    <property type="match status" value="1"/>
</dbReference>
<evidence type="ECO:0000256" key="10">
    <source>
        <dbReference type="ARBA" id="ARBA00047904"/>
    </source>
</evidence>
<dbReference type="AlphaFoldDB" id="U6L6L9"/>
<dbReference type="PRINTS" id="PR01042">
    <property type="entry name" value="TRNASYNTHASP"/>
</dbReference>
<dbReference type="GeneID" id="25257116"/>
<dbReference type="InterPro" id="IPR002312">
    <property type="entry name" value="Asp/Asn-tRNA-synth_IIb"/>
</dbReference>
<dbReference type="RefSeq" id="XP_013234988.1">
    <property type="nucleotide sequence ID" value="XM_013379534.1"/>
</dbReference>
<evidence type="ECO:0000256" key="5">
    <source>
        <dbReference type="ARBA" id="ARBA00022598"/>
    </source>
</evidence>
<reference evidence="12" key="2">
    <citation type="submission" date="2013-10" db="EMBL/GenBank/DDBJ databases">
        <authorList>
            <person name="Aslett M."/>
        </authorList>
    </citation>
    <scope>NUCLEOTIDE SEQUENCE [LARGE SCALE GENOMIC DNA]</scope>
    <source>
        <strain evidence="12">Houghton</strain>
    </source>
</reference>
<dbReference type="GO" id="GO:0005829">
    <property type="term" value="C:cytosol"/>
    <property type="evidence" value="ECO:0007669"/>
    <property type="project" value="TreeGrafter"/>
</dbReference>